<dbReference type="EMBL" id="JASSZA010000004">
    <property type="protein sequence ID" value="KAK2113062.1"/>
    <property type="molecule type" value="Genomic_DNA"/>
</dbReference>
<feature type="region of interest" description="Disordered" evidence="1">
    <location>
        <begin position="131"/>
        <end position="158"/>
    </location>
</feature>
<keyword evidence="3" id="KW-1185">Reference proteome</keyword>
<evidence type="ECO:0000313" key="3">
    <source>
        <dbReference type="Proteomes" id="UP001266305"/>
    </source>
</evidence>
<comment type="caution">
    <text evidence="2">The sequence shown here is derived from an EMBL/GenBank/DDBJ whole genome shotgun (WGS) entry which is preliminary data.</text>
</comment>
<gene>
    <name evidence="2" type="ORF">P7K49_007328</name>
</gene>
<sequence>MKLLQREKHQVKWGQRRVAWASGRRCYCTLSTWHNCGPEEVLKHEHQGLIRACGWEQGQALGLLGLLFLKSGLQDDLVLVLPSSASTELILVEDVRVELHLRKDSGDSFLNTSAADDIKMAYQETRAITMSRERNKASSKHQSIGEPVPFTVHEELSR</sequence>
<dbReference type="Proteomes" id="UP001266305">
    <property type="component" value="Unassembled WGS sequence"/>
</dbReference>
<evidence type="ECO:0000313" key="2">
    <source>
        <dbReference type="EMBL" id="KAK2113062.1"/>
    </source>
</evidence>
<organism evidence="2 3">
    <name type="scientific">Saguinus oedipus</name>
    <name type="common">Cotton-top tamarin</name>
    <name type="synonym">Oedipomidas oedipus</name>
    <dbReference type="NCBI Taxonomy" id="9490"/>
    <lineage>
        <taxon>Eukaryota</taxon>
        <taxon>Metazoa</taxon>
        <taxon>Chordata</taxon>
        <taxon>Craniata</taxon>
        <taxon>Vertebrata</taxon>
        <taxon>Euteleostomi</taxon>
        <taxon>Mammalia</taxon>
        <taxon>Eutheria</taxon>
        <taxon>Euarchontoglires</taxon>
        <taxon>Primates</taxon>
        <taxon>Haplorrhini</taxon>
        <taxon>Platyrrhini</taxon>
        <taxon>Cebidae</taxon>
        <taxon>Callitrichinae</taxon>
        <taxon>Saguinus</taxon>
    </lineage>
</organism>
<name>A0ABQ9VY37_SAGOE</name>
<protein>
    <submittedName>
        <fullName evidence="2">Uncharacterized protein</fullName>
    </submittedName>
</protein>
<reference evidence="2 3" key="1">
    <citation type="submission" date="2023-05" db="EMBL/GenBank/DDBJ databases">
        <title>B98-5 Cell Line De Novo Hybrid Assembly: An Optical Mapping Approach.</title>
        <authorList>
            <person name="Kananen K."/>
            <person name="Auerbach J.A."/>
            <person name="Kautto E."/>
            <person name="Blachly J.S."/>
        </authorList>
    </citation>
    <scope>NUCLEOTIDE SEQUENCE [LARGE SCALE GENOMIC DNA]</scope>
    <source>
        <strain evidence="2">B95-8</strain>
        <tissue evidence="2">Cell line</tissue>
    </source>
</reference>
<evidence type="ECO:0000256" key="1">
    <source>
        <dbReference type="SAM" id="MobiDB-lite"/>
    </source>
</evidence>
<proteinExistence type="predicted"/>
<accession>A0ABQ9VY37</accession>